<name>A0AAE2SGT5_9BACT</name>
<dbReference type="AlphaFoldDB" id="A0AAE2SGT5"/>
<proteinExistence type="predicted"/>
<comment type="caution">
    <text evidence="1">The sequence shown here is derived from an EMBL/GenBank/DDBJ whole genome shotgun (WGS) entry which is preliminary data.</text>
</comment>
<reference evidence="1" key="1">
    <citation type="submission" date="2021-01" db="EMBL/GenBank/DDBJ databases">
        <title>Modified the classification status of verrucomicrobia.</title>
        <authorList>
            <person name="Feng X."/>
        </authorList>
    </citation>
    <scope>NUCLEOTIDE SEQUENCE</scope>
    <source>
        <strain evidence="1">5K15</strain>
    </source>
</reference>
<evidence type="ECO:0000313" key="1">
    <source>
        <dbReference type="EMBL" id="MBK1856614.1"/>
    </source>
</evidence>
<dbReference type="EMBL" id="JAENIG010000038">
    <property type="protein sequence ID" value="MBK1856614.1"/>
    <property type="molecule type" value="Genomic_DNA"/>
</dbReference>
<dbReference type="Proteomes" id="UP000634206">
    <property type="component" value="Unassembled WGS sequence"/>
</dbReference>
<organism evidence="1 2">
    <name type="scientific">Oceaniferula flava</name>
    <dbReference type="NCBI Taxonomy" id="2800421"/>
    <lineage>
        <taxon>Bacteria</taxon>
        <taxon>Pseudomonadati</taxon>
        <taxon>Verrucomicrobiota</taxon>
        <taxon>Verrucomicrobiia</taxon>
        <taxon>Verrucomicrobiales</taxon>
        <taxon>Verrucomicrobiaceae</taxon>
        <taxon>Oceaniferula</taxon>
    </lineage>
</organism>
<gene>
    <name evidence="1" type="ORF">JIN83_16725</name>
</gene>
<accession>A0AAE2SGT5</accession>
<dbReference type="RefSeq" id="WP_309491236.1">
    <property type="nucleotide sequence ID" value="NZ_JAENIG010000038.1"/>
</dbReference>
<evidence type="ECO:0000313" key="2">
    <source>
        <dbReference type="Proteomes" id="UP000634206"/>
    </source>
</evidence>
<keyword evidence="2" id="KW-1185">Reference proteome</keyword>
<protein>
    <submittedName>
        <fullName evidence="1">Uncharacterized protein</fullName>
    </submittedName>
</protein>
<sequence length="58" mass="6483">MTKEIKDAIIDETMMRLVINENITPRTDAKTTTAKSVGKGLITVLIILLLPNVKFGRR</sequence>